<dbReference type="Pfam" id="PF01627">
    <property type="entry name" value="Hpt"/>
    <property type="match status" value="1"/>
</dbReference>
<dbReference type="Pfam" id="PF08448">
    <property type="entry name" value="PAS_4"/>
    <property type="match status" value="1"/>
</dbReference>
<dbReference type="InterPro" id="IPR035965">
    <property type="entry name" value="PAS-like_dom_sf"/>
</dbReference>
<dbReference type="InterPro" id="IPR036890">
    <property type="entry name" value="HATPase_C_sf"/>
</dbReference>
<evidence type="ECO:0000256" key="10">
    <source>
        <dbReference type="ARBA" id="ARBA00023012"/>
    </source>
</evidence>
<dbReference type="RefSeq" id="WP_329776024.1">
    <property type="nucleotide sequence ID" value="NZ_JAYDYW010000011.1"/>
</dbReference>
<evidence type="ECO:0000256" key="14">
    <source>
        <dbReference type="SAM" id="Phobius"/>
    </source>
</evidence>
<evidence type="ECO:0000256" key="8">
    <source>
        <dbReference type="ARBA" id="ARBA00022840"/>
    </source>
</evidence>
<evidence type="ECO:0000256" key="2">
    <source>
        <dbReference type="ARBA" id="ARBA00004651"/>
    </source>
</evidence>
<dbReference type="InterPro" id="IPR008207">
    <property type="entry name" value="Sig_transdc_His_kin_Hpt_dom"/>
</dbReference>
<dbReference type="InterPro" id="IPR036641">
    <property type="entry name" value="HPT_dom_sf"/>
</dbReference>
<organism evidence="20 21">
    <name type="scientific">Agarivorans aestuarii</name>
    <dbReference type="NCBI Taxonomy" id="1563703"/>
    <lineage>
        <taxon>Bacteria</taxon>
        <taxon>Pseudomonadati</taxon>
        <taxon>Pseudomonadota</taxon>
        <taxon>Gammaproteobacteria</taxon>
        <taxon>Alteromonadales</taxon>
        <taxon>Alteromonadaceae</taxon>
        <taxon>Agarivorans</taxon>
    </lineage>
</organism>
<dbReference type="InterPro" id="IPR004358">
    <property type="entry name" value="Sig_transdc_His_kin-like_C"/>
</dbReference>
<evidence type="ECO:0000313" key="20">
    <source>
        <dbReference type="EMBL" id="MEE1675027.1"/>
    </source>
</evidence>
<dbReference type="CDD" id="cd00082">
    <property type="entry name" value="HisKA"/>
    <property type="match status" value="1"/>
</dbReference>
<dbReference type="SMART" id="SM00388">
    <property type="entry name" value="HisKA"/>
    <property type="match status" value="1"/>
</dbReference>
<evidence type="ECO:0000256" key="6">
    <source>
        <dbReference type="ARBA" id="ARBA00022692"/>
    </source>
</evidence>
<dbReference type="PROSITE" id="PS50113">
    <property type="entry name" value="PAC"/>
    <property type="match status" value="1"/>
</dbReference>
<dbReference type="PANTHER" id="PTHR45339:SF1">
    <property type="entry name" value="HYBRID SIGNAL TRANSDUCTION HISTIDINE KINASE J"/>
    <property type="match status" value="1"/>
</dbReference>
<reference evidence="20 21" key="2">
    <citation type="submission" date="2023-12" db="EMBL/GenBank/DDBJ databases">
        <authorList>
            <consortium name="Cladostephus spongiosus"/>
            <person name="Lorente B."/>
            <person name="Cabral C."/>
            <person name="Frias J."/>
            <person name="Faria J."/>
            <person name="Toubarro D."/>
        </authorList>
    </citation>
    <scope>NUCLEOTIDE SEQUENCE [LARGE SCALE GENOMIC DNA]</scope>
    <source>
        <strain evidence="20 21">ZMCS4</strain>
    </source>
</reference>
<evidence type="ECO:0000256" key="1">
    <source>
        <dbReference type="ARBA" id="ARBA00000085"/>
    </source>
</evidence>
<dbReference type="InterPro" id="IPR003594">
    <property type="entry name" value="HATPase_dom"/>
</dbReference>
<dbReference type="PANTHER" id="PTHR45339">
    <property type="entry name" value="HYBRID SIGNAL TRANSDUCTION HISTIDINE KINASE J"/>
    <property type="match status" value="1"/>
</dbReference>
<evidence type="ECO:0000256" key="13">
    <source>
        <dbReference type="PROSITE-ProRule" id="PRU00169"/>
    </source>
</evidence>
<dbReference type="InterPro" id="IPR005467">
    <property type="entry name" value="His_kinase_dom"/>
</dbReference>
<dbReference type="SUPFAM" id="SSF55874">
    <property type="entry name" value="ATPase domain of HSP90 chaperone/DNA topoisomerase II/histidine kinase"/>
    <property type="match status" value="1"/>
</dbReference>
<feature type="domain" description="Response regulatory" evidence="16">
    <location>
        <begin position="632"/>
        <end position="751"/>
    </location>
</feature>
<dbReference type="Gene3D" id="1.10.287.130">
    <property type="match status" value="1"/>
</dbReference>
<feature type="transmembrane region" description="Helical" evidence="14">
    <location>
        <begin position="12"/>
        <end position="29"/>
    </location>
</feature>
<evidence type="ECO:0000259" key="16">
    <source>
        <dbReference type="PROSITE" id="PS50110"/>
    </source>
</evidence>
<dbReference type="CDD" id="cd16922">
    <property type="entry name" value="HATPase_EvgS-ArcB-TorS-like"/>
    <property type="match status" value="1"/>
</dbReference>
<evidence type="ECO:0000256" key="7">
    <source>
        <dbReference type="ARBA" id="ARBA00022741"/>
    </source>
</evidence>
<name>A0ABU7G6I5_9ALTE</name>
<dbReference type="PROSITE" id="PS50894">
    <property type="entry name" value="HPT"/>
    <property type="match status" value="1"/>
</dbReference>
<dbReference type="SUPFAM" id="SSF47384">
    <property type="entry name" value="Homodimeric domain of signal transducing histidine kinase"/>
    <property type="match status" value="1"/>
</dbReference>
<keyword evidence="10" id="KW-0902">Two-component regulatory system</keyword>
<evidence type="ECO:0000313" key="21">
    <source>
        <dbReference type="Proteomes" id="UP001310248"/>
    </source>
</evidence>
<evidence type="ECO:0000259" key="17">
    <source>
        <dbReference type="PROSITE" id="PS50112"/>
    </source>
</evidence>
<dbReference type="InterPro" id="IPR000014">
    <property type="entry name" value="PAS"/>
</dbReference>
<dbReference type="Gene3D" id="3.30.565.10">
    <property type="entry name" value="Histidine kinase-like ATPase, C-terminal domain"/>
    <property type="match status" value="1"/>
</dbReference>
<feature type="modified residue" description="4-aspartylphosphate" evidence="13">
    <location>
        <position position="683"/>
    </location>
</feature>
<dbReference type="SUPFAM" id="SSF55785">
    <property type="entry name" value="PYP-like sensor domain (PAS domain)"/>
    <property type="match status" value="1"/>
</dbReference>
<keyword evidence="8" id="KW-0067">ATP-binding</keyword>
<keyword evidence="5 13" id="KW-0597">Phosphoprotein</keyword>
<keyword evidence="9 14" id="KW-1133">Transmembrane helix</keyword>
<dbReference type="InterPro" id="IPR011006">
    <property type="entry name" value="CheY-like_superfamily"/>
</dbReference>
<evidence type="ECO:0000259" key="18">
    <source>
        <dbReference type="PROSITE" id="PS50113"/>
    </source>
</evidence>
<comment type="caution">
    <text evidence="20">The sequence shown here is derived from an EMBL/GenBank/DDBJ whole genome shotgun (WGS) entry which is preliminary data.</text>
</comment>
<keyword evidence="7" id="KW-0547">Nucleotide-binding</keyword>
<dbReference type="PROSITE" id="PS50112">
    <property type="entry name" value="PAS"/>
    <property type="match status" value="1"/>
</dbReference>
<dbReference type="InterPro" id="IPR003661">
    <property type="entry name" value="HisK_dim/P_dom"/>
</dbReference>
<dbReference type="SUPFAM" id="SSF47226">
    <property type="entry name" value="Histidine-containing phosphotransfer domain, HPT domain"/>
    <property type="match status" value="1"/>
</dbReference>
<keyword evidence="4" id="KW-1003">Cell membrane</keyword>
<evidence type="ECO:0000259" key="19">
    <source>
        <dbReference type="PROSITE" id="PS50894"/>
    </source>
</evidence>
<dbReference type="InterPro" id="IPR001789">
    <property type="entry name" value="Sig_transdc_resp-reg_receiver"/>
</dbReference>
<feature type="domain" description="PAS" evidence="17">
    <location>
        <begin position="244"/>
        <end position="317"/>
    </location>
</feature>
<dbReference type="InterPro" id="IPR036097">
    <property type="entry name" value="HisK_dim/P_sf"/>
</dbReference>
<dbReference type="PRINTS" id="PR00344">
    <property type="entry name" value="BCTRLSENSOR"/>
</dbReference>
<comment type="subcellular location">
    <subcellularLocation>
        <location evidence="2">Cell membrane</location>
        <topology evidence="2">Multi-pass membrane protein</topology>
    </subcellularLocation>
</comment>
<dbReference type="PROSITE" id="PS50109">
    <property type="entry name" value="HIS_KIN"/>
    <property type="match status" value="1"/>
</dbReference>
<accession>A0ABU7G6I5</accession>
<evidence type="ECO:0000256" key="5">
    <source>
        <dbReference type="ARBA" id="ARBA00022553"/>
    </source>
</evidence>
<feature type="domain" description="PAC" evidence="18">
    <location>
        <begin position="319"/>
        <end position="371"/>
    </location>
</feature>
<evidence type="ECO:0000256" key="9">
    <source>
        <dbReference type="ARBA" id="ARBA00022989"/>
    </source>
</evidence>
<evidence type="ECO:0000256" key="12">
    <source>
        <dbReference type="PROSITE-ProRule" id="PRU00110"/>
    </source>
</evidence>
<dbReference type="InterPro" id="IPR000700">
    <property type="entry name" value="PAS-assoc_C"/>
</dbReference>
<dbReference type="PROSITE" id="PS50110">
    <property type="entry name" value="RESPONSE_REGULATORY"/>
    <property type="match status" value="2"/>
</dbReference>
<protein>
    <recommendedName>
        <fullName evidence="3">histidine kinase</fullName>
        <ecNumber evidence="3">2.7.13.3</ecNumber>
    </recommendedName>
</protein>
<dbReference type="SMART" id="SM00387">
    <property type="entry name" value="HATPase_c"/>
    <property type="match status" value="1"/>
</dbReference>
<comment type="catalytic activity">
    <reaction evidence="1">
        <text>ATP + protein L-histidine = ADP + protein N-phospho-L-histidine.</text>
        <dbReference type="EC" id="2.7.13.3"/>
    </reaction>
</comment>
<feature type="modified residue" description="Phosphohistidine" evidence="12">
    <location>
        <position position="977"/>
    </location>
</feature>
<proteinExistence type="predicted"/>
<dbReference type="Proteomes" id="UP001310248">
    <property type="component" value="Unassembled WGS sequence"/>
</dbReference>
<sequence>MDVYQVNSKRPLIFFVFAATLTCAALLFFGNELHRADQQAELHKQRMFTLLEQADVLGDTVQRLPLDIEVAAETGNVAPIADRIERQQRLKEILASAANTLAGNAHQSMIQQVDSAFMTLTQHAETVEKLIKSEQREQAKAHIKSSAYAADLAVYIQLNGLLMAEVRVEAGNLLSIEDNRLKIDLYLMVVVILAVIASWIVVYQMSRKLNSRLEANNLLLNQKLSELETLNSELDLRVEERARELSIFRRFADAASNSLGMADMRNQSITYVNESLRKLLEEDEVEQIYQKSIQSYYTPESGQRLEQEMMPAVLSGESWSGELEMVTAKGNRRTTYESYFLVTDEQGNPLYLADVIFDISQRRELEDQLRQAKAMAEEAASAKGMFLANMSHEIRTPMNAIMGLTNLALDTELSPQQSDYLKKINLSAQSLLGIVNDVLDFSKIEAGKVDLETIPFGLQEDVLENVQNMTAFKIEEKELTLNVILPSELPSLLRGDPLRLGQVLLNLLNNAVKYTNKGSIKLEVKILNTDSDNVELKFEVTDTGIGLTKQQMSKLFQSFNQADASTTREFGGTGLGLAISAKLVELMGGEIGVESEYRKGSTFWFTTRTETIDPSSIASKQPYRIKSLVGSNVLVVDDNQEARDILTQYLNNFGCKVEIAINGEEAVSIIQHSNHSFDFILMDWRMPGIDGLEASRQIRELSEIHASTDILMVTAHDKDELLSNVSTQNISGVLVKPIAEQELLDTLLERFGSAAQNEYKRVSSIPEHVKGAHILLVEDNEINQQIADEVLTKQGILLDIVNNGAEGIAAVKQAYSNGVPYDAVLMDIQMPVMDGLTATRELRKDPRFAELPIIAMTANVLSDDKDRARDAGVTDHIFKPIVNHDMFSVIARWVEPSEDRADLSEPIASKVDAPANNSAALSIDGIETEWAIERCGGNKDFYLNILKRFCESNSDAETLLQALANNEETEELVAKAHSIRGTAANLGILEVQQAAEALESKLKQTKTVDQQLVETLGKAIRSAISTITAVLTNQPSSGGSQQIHSHAAIDTKELQALYSQLEKLLAAGDLSALEVLSKLEGREPENTEDREKLAAIAKYVEQYQFEEAFKLLQ</sequence>
<evidence type="ECO:0000256" key="3">
    <source>
        <dbReference type="ARBA" id="ARBA00012438"/>
    </source>
</evidence>
<dbReference type="SMART" id="SM00073">
    <property type="entry name" value="HPT"/>
    <property type="match status" value="1"/>
</dbReference>
<evidence type="ECO:0000259" key="15">
    <source>
        <dbReference type="PROSITE" id="PS50109"/>
    </source>
</evidence>
<dbReference type="Pfam" id="PF02518">
    <property type="entry name" value="HATPase_c"/>
    <property type="match status" value="1"/>
</dbReference>
<dbReference type="EC" id="2.7.13.3" evidence="3"/>
<evidence type="ECO:0000256" key="11">
    <source>
        <dbReference type="ARBA" id="ARBA00023136"/>
    </source>
</evidence>
<feature type="domain" description="Response regulatory" evidence="16">
    <location>
        <begin position="773"/>
        <end position="894"/>
    </location>
</feature>
<dbReference type="Gene3D" id="1.20.120.160">
    <property type="entry name" value="HPT domain"/>
    <property type="match status" value="1"/>
</dbReference>
<keyword evidence="6 14" id="KW-0812">Transmembrane</keyword>
<dbReference type="InterPro" id="IPR013656">
    <property type="entry name" value="PAS_4"/>
</dbReference>
<feature type="transmembrane region" description="Helical" evidence="14">
    <location>
        <begin position="185"/>
        <end position="205"/>
    </location>
</feature>
<keyword evidence="11 14" id="KW-0472">Membrane</keyword>
<dbReference type="CDD" id="cd17546">
    <property type="entry name" value="REC_hyHK_CKI1_RcsC-like"/>
    <property type="match status" value="2"/>
</dbReference>
<dbReference type="EMBL" id="JAYDYW010000011">
    <property type="protein sequence ID" value="MEE1675027.1"/>
    <property type="molecule type" value="Genomic_DNA"/>
</dbReference>
<feature type="modified residue" description="4-aspartylphosphate" evidence="13">
    <location>
        <position position="827"/>
    </location>
</feature>
<dbReference type="SMART" id="SM00448">
    <property type="entry name" value="REC"/>
    <property type="match status" value="2"/>
</dbReference>
<gene>
    <name evidence="20" type="ORF">SNR37_000349</name>
</gene>
<feature type="domain" description="HPt" evidence="19">
    <location>
        <begin position="938"/>
        <end position="1034"/>
    </location>
</feature>
<dbReference type="Pfam" id="PF00512">
    <property type="entry name" value="HisKA"/>
    <property type="match status" value="1"/>
</dbReference>
<dbReference type="Gene3D" id="3.40.50.2300">
    <property type="match status" value="2"/>
</dbReference>
<keyword evidence="21" id="KW-1185">Reference proteome</keyword>
<dbReference type="Gene3D" id="3.30.450.20">
    <property type="entry name" value="PAS domain"/>
    <property type="match status" value="1"/>
</dbReference>
<dbReference type="SUPFAM" id="SSF52172">
    <property type="entry name" value="CheY-like"/>
    <property type="match status" value="2"/>
</dbReference>
<evidence type="ECO:0000256" key="4">
    <source>
        <dbReference type="ARBA" id="ARBA00022475"/>
    </source>
</evidence>
<dbReference type="Pfam" id="PF00072">
    <property type="entry name" value="Response_reg"/>
    <property type="match status" value="2"/>
</dbReference>
<reference evidence="21" key="1">
    <citation type="submission" date="2023-07" db="EMBL/GenBank/DDBJ databases">
        <title>Draft genome sequence of Agarivorans aestuarii strain ZMCS4, a CAZymes producing bacteria isolated from the marine brown algae Clodostephus spongiosus.</title>
        <authorList>
            <person name="Lorente B."/>
            <person name="Cabral C."/>
            <person name="Frias J."/>
            <person name="Faria J."/>
            <person name="Toubarro D."/>
        </authorList>
    </citation>
    <scope>NUCLEOTIDE SEQUENCE [LARGE SCALE GENOMIC DNA]</scope>
    <source>
        <strain evidence="21">ZMCS4</strain>
    </source>
</reference>
<feature type="domain" description="Histidine kinase" evidence="15">
    <location>
        <begin position="389"/>
        <end position="611"/>
    </location>
</feature>